<feature type="transmembrane region" description="Helical" evidence="6">
    <location>
        <begin position="71"/>
        <end position="90"/>
    </location>
</feature>
<name>A0A853JA07_9GAMM</name>
<dbReference type="Proteomes" id="UP000578091">
    <property type="component" value="Unassembled WGS sequence"/>
</dbReference>
<dbReference type="RefSeq" id="WP_180677384.1">
    <property type="nucleotide sequence ID" value="NZ_JACCKA010000029.1"/>
</dbReference>
<dbReference type="GO" id="GO:0000271">
    <property type="term" value="P:polysaccharide biosynthetic process"/>
    <property type="evidence" value="ECO:0007669"/>
    <property type="project" value="InterPro"/>
</dbReference>
<dbReference type="GO" id="GO:0005886">
    <property type="term" value="C:plasma membrane"/>
    <property type="evidence" value="ECO:0007669"/>
    <property type="project" value="TreeGrafter"/>
</dbReference>
<evidence type="ECO:0000256" key="1">
    <source>
        <dbReference type="ARBA" id="ARBA00004141"/>
    </source>
</evidence>
<comment type="subcellular location">
    <subcellularLocation>
        <location evidence="1">Membrane</location>
        <topology evidence="1">Multi-pass membrane protein</topology>
    </subcellularLocation>
</comment>
<comment type="similarity">
    <text evidence="2">Belongs to the GtrA family.</text>
</comment>
<evidence type="ECO:0000256" key="6">
    <source>
        <dbReference type="SAM" id="Phobius"/>
    </source>
</evidence>
<keyword evidence="5 6" id="KW-0472">Membrane</keyword>
<dbReference type="Pfam" id="PF04138">
    <property type="entry name" value="GtrA_DPMS_TM"/>
    <property type="match status" value="1"/>
</dbReference>
<comment type="caution">
    <text evidence="8">The sequence shown here is derived from an EMBL/GenBank/DDBJ whole genome shotgun (WGS) entry which is preliminary data.</text>
</comment>
<feature type="transmembrane region" description="Helical" evidence="6">
    <location>
        <begin position="9"/>
        <end position="28"/>
    </location>
</feature>
<feature type="transmembrane region" description="Helical" evidence="6">
    <location>
        <begin position="40"/>
        <end position="59"/>
    </location>
</feature>
<evidence type="ECO:0000313" key="8">
    <source>
        <dbReference type="EMBL" id="NZA25584.1"/>
    </source>
</evidence>
<dbReference type="InterPro" id="IPR051401">
    <property type="entry name" value="GtrA_CellWall_Glycosyl"/>
</dbReference>
<accession>A0A853JA07</accession>
<evidence type="ECO:0000313" key="9">
    <source>
        <dbReference type="Proteomes" id="UP000578091"/>
    </source>
</evidence>
<protein>
    <submittedName>
        <fullName evidence="8">GtrA family protein</fullName>
    </submittedName>
</protein>
<evidence type="ECO:0000256" key="2">
    <source>
        <dbReference type="ARBA" id="ARBA00009399"/>
    </source>
</evidence>
<dbReference type="AlphaFoldDB" id="A0A853JA07"/>
<feature type="domain" description="GtrA/DPMS transmembrane" evidence="7">
    <location>
        <begin position="10"/>
        <end position="124"/>
    </location>
</feature>
<reference evidence="8 9" key="1">
    <citation type="submission" date="2020-07" db="EMBL/GenBank/DDBJ databases">
        <title>Luteimonas sp. SJ-92.</title>
        <authorList>
            <person name="Huang X.-X."/>
            <person name="Xu L."/>
            <person name="Sun J.-Q."/>
        </authorList>
    </citation>
    <scope>NUCLEOTIDE SEQUENCE [LARGE SCALE GENOMIC DNA]</scope>
    <source>
        <strain evidence="8 9">SJ-92</strain>
    </source>
</reference>
<feature type="transmembrane region" description="Helical" evidence="6">
    <location>
        <begin position="102"/>
        <end position="124"/>
    </location>
</feature>
<evidence type="ECO:0000256" key="5">
    <source>
        <dbReference type="ARBA" id="ARBA00023136"/>
    </source>
</evidence>
<gene>
    <name evidence="8" type="ORF">H0E84_04250</name>
</gene>
<evidence type="ECO:0000256" key="4">
    <source>
        <dbReference type="ARBA" id="ARBA00022989"/>
    </source>
</evidence>
<keyword evidence="3 6" id="KW-0812">Transmembrane</keyword>
<proteinExistence type="inferred from homology"/>
<keyword evidence="9" id="KW-1185">Reference proteome</keyword>
<keyword evidence="4 6" id="KW-1133">Transmembrane helix</keyword>
<organism evidence="8 9">
    <name type="scientific">Luteimonas salinisoli</name>
    <dbReference type="NCBI Taxonomy" id="2752307"/>
    <lineage>
        <taxon>Bacteria</taxon>
        <taxon>Pseudomonadati</taxon>
        <taxon>Pseudomonadota</taxon>
        <taxon>Gammaproteobacteria</taxon>
        <taxon>Lysobacterales</taxon>
        <taxon>Lysobacteraceae</taxon>
        <taxon>Luteimonas</taxon>
    </lineage>
</organism>
<dbReference type="PANTHER" id="PTHR38459:SF1">
    <property type="entry name" value="PROPHAGE BACTOPRENOL-LINKED GLUCOSE TRANSLOCASE HOMOLOG"/>
    <property type="match status" value="1"/>
</dbReference>
<dbReference type="InterPro" id="IPR007267">
    <property type="entry name" value="GtrA_DPMS_TM"/>
</dbReference>
<evidence type="ECO:0000256" key="3">
    <source>
        <dbReference type="ARBA" id="ARBA00022692"/>
    </source>
</evidence>
<sequence>MSLTRQSSSYLMIGGLQWLLDWAVMVALSHAGLPVRQANVVGRICGALFGYWMNGRFTFAGDDTALGRTQLQRFLLMWVCTTLVSTWAIGQVDDYLGLQWAWLAKPLVEIALGGVGFVLSRHWIYKR</sequence>
<evidence type="ECO:0000259" key="7">
    <source>
        <dbReference type="Pfam" id="PF04138"/>
    </source>
</evidence>
<dbReference type="EMBL" id="JACCKA010000029">
    <property type="protein sequence ID" value="NZA25584.1"/>
    <property type="molecule type" value="Genomic_DNA"/>
</dbReference>
<dbReference type="PANTHER" id="PTHR38459">
    <property type="entry name" value="PROPHAGE BACTOPRENOL-LINKED GLUCOSE TRANSLOCASE HOMOLOG"/>
    <property type="match status" value="1"/>
</dbReference>